<dbReference type="EMBL" id="JAGKHQ010000004">
    <property type="protein sequence ID" value="KAG7517510.1"/>
    <property type="molecule type" value="Genomic_DNA"/>
</dbReference>
<evidence type="ECO:0000313" key="2">
    <source>
        <dbReference type="Proteomes" id="UP000693946"/>
    </source>
</evidence>
<evidence type="ECO:0000313" key="1">
    <source>
        <dbReference type="EMBL" id="KAG7517510.1"/>
    </source>
</evidence>
<organism evidence="1 2">
    <name type="scientific">Solea senegalensis</name>
    <name type="common">Senegalese sole</name>
    <dbReference type="NCBI Taxonomy" id="28829"/>
    <lineage>
        <taxon>Eukaryota</taxon>
        <taxon>Metazoa</taxon>
        <taxon>Chordata</taxon>
        <taxon>Craniata</taxon>
        <taxon>Vertebrata</taxon>
        <taxon>Euteleostomi</taxon>
        <taxon>Actinopterygii</taxon>
        <taxon>Neopterygii</taxon>
        <taxon>Teleostei</taxon>
        <taxon>Neoteleostei</taxon>
        <taxon>Acanthomorphata</taxon>
        <taxon>Carangaria</taxon>
        <taxon>Pleuronectiformes</taxon>
        <taxon>Pleuronectoidei</taxon>
        <taxon>Soleidae</taxon>
        <taxon>Solea</taxon>
    </lineage>
</organism>
<keyword evidence="2" id="KW-1185">Reference proteome</keyword>
<comment type="caution">
    <text evidence="1">The sequence shown here is derived from an EMBL/GenBank/DDBJ whole genome shotgun (WGS) entry which is preliminary data.</text>
</comment>
<dbReference type="AlphaFoldDB" id="A0AAV6SHN2"/>
<name>A0AAV6SHN2_SOLSE</name>
<gene>
    <name evidence="1" type="ORF">JOB18_009624</name>
</gene>
<protein>
    <submittedName>
        <fullName evidence="1">Uncharacterized protein</fullName>
    </submittedName>
</protein>
<dbReference type="Proteomes" id="UP000693946">
    <property type="component" value="Linkage Group LG12"/>
</dbReference>
<proteinExistence type="predicted"/>
<sequence length="110" mass="12116">MDEDPALIIGTLAPDRIVILLKPAEGESPRGVDRCVCCARARARVCVEHVDQRAVCYSSDTLMWDMGFSVLCEDEEEDEGGAKTERVGQTAALTDRRCFTDSFLTTTSLQ</sequence>
<accession>A0AAV6SHN2</accession>
<reference evidence="1 2" key="1">
    <citation type="journal article" date="2021" name="Sci. Rep.">
        <title>Chromosome anchoring in Senegalese sole (Solea senegalensis) reveals sex-associated markers and genome rearrangements in flatfish.</title>
        <authorList>
            <person name="Guerrero-Cozar I."/>
            <person name="Gomez-Garrido J."/>
            <person name="Berbel C."/>
            <person name="Martinez-Blanch J.F."/>
            <person name="Alioto T."/>
            <person name="Claros M.G."/>
            <person name="Gagnaire P.A."/>
            <person name="Manchado M."/>
        </authorList>
    </citation>
    <scope>NUCLEOTIDE SEQUENCE [LARGE SCALE GENOMIC DNA]</scope>
    <source>
        <strain evidence="1">Sse05_10M</strain>
    </source>
</reference>